<evidence type="ECO:0000256" key="1">
    <source>
        <dbReference type="SAM" id="MobiDB-lite"/>
    </source>
</evidence>
<name>A0AA40FUM4_9HYME</name>
<feature type="compositionally biased region" description="Low complexity" evidence="1">
    <location>
        <begin position="17"/>
        <end position="29"/>
    </location>
</feature>
<dbReference type="Proteomes" id="UP001177670">
    <property type="component" value="Unassembled WGS sequence"/>
</dbReference>
<dbReference type="EMBL" id="JAHYIQ010000015">
    <property type="protein sequence ID" value="KAK1125729.1"/>
    <property type="molecule type" value="Genomic_DNA"/>
</dbReference>
<keyword evidence="3" id="KW-1185">Reference proteome</keyword>
<dbReference type="AlphaFoldDB" id="A0AA40FUM4"/>
<evidence type="ECO:0000313" key="2">
    <source>
        <dbReference type="EMBL" id="KAK1125729.1"/>
    </source>
</evidence>
<comment type="caution">
    <text evidence="2">The sequence shown here is derived from an EMBL/GenBank/DDBJ whole genome shotgun (WGS) entry which is preliminary data.</text>
</comment>
<feature type="compositionally biased region" description="Polar residues" evidence="1">
    <location>
        <begin position="83"/>
        <end position="101"/>
    </location>
</feature>
<accession>A0AA40FUM4</accession>
<gene>
    <name evidence="2" type="ORF">K0M31_005277</name>
</gene>
<proteinExistence type="predicted"/>
<organism evidence="2 3">
    <name type="scientific">Melipona bicolor</name>
    <dbReference type="NCBI Taxonomy" id="60889"/>
    <lineage>
        <taxon>Eukaryota</taxon>
        <taxon>Metazoa</taxon>
        <taxon>Ecdysozoa</taxon>
        <taxon>Arthropoda</taxon>
        <taxon>Hexapoda</taxon>
        <taxon>Insecta</taxon>
        <taxon>Pterygota</taxon>
        <taxon>Neoptera</taxon>
        <taxon>Endopterygota</taxon>
        <taxon>Hymenoptera</taxon>
        <taxon>Apocrita</taxon>
        <taxon>Aculeata</taxon>
        <taxon>Apoidea</taxon>
        <taxon>Anthophila</taxon>
        <taxon>Apidae</taxon>
        <taxon>Melipona</taxon>
    </lineage>
</organism>
<reference evidence="2" key="1">
    <citation type="submission" date="2021-10" db="EMBL/GenBank/DDBJ databases">
        <title>Melipona bicolor Genome sequencing and assembly.</title>
        <authorList>
            <person name="Araujo N.S."/>
            <person name="Arias M.C."/>
        </authorList>
    </citation>
    <scope>NUCLEOTIDE SEQUENCE</scope>
    <source>
        <strain evidence="2">USP_2M_L1-L4_2017</strain>
        <tissue evidence="2">Whole body</tissue>
    </source>
</reference>
<feature type="compositionally biased region" description="Low complexity" evidence="1">
    <location>
        <begin position="102"/>
        <end position="126"/>
    </location>
</feature>
<protein>
    <submittedName>
        <fullName evidence="2">Uncharacterized protein</fullName>
    </submittedName>
</protein>
<feature type="region of interest" description="Disordered" evidence="1">
    <location>
        <begin position="9"/>
        <end position="144"/>
    </location>
</feature>
<feature type="compositionally biased region" description="Low complexity" evidence="1">
    <location>
        <begin position="134"/>
        <end position="144"/>
    </location>
</feature>
<sequence>MGYLLWLVQGTSGPIEGDGPSSVGPLGPVGTLGSLSGRGSAPTIRRGPGRPRLRPTGPGHQGYRTPGHHHSRKVQRPLPVPLRSQQTITSVNQQKSSVQRASGSGPSVSSPSISTGTSFSSPTGESRPFGFYTQQQQQQPRRSS</sequence>
<evidence type="ECO:0000313" key="3">
    <source>
        <dbReference type="Proteomes" id="UP001177670"/>
    </source>
</evidence>
<feature type="compositionally biased region" description="Basic residues" evidence="1">
    <location>
        <begin position="66"/>
        <end position="75"/>
    </location>
</feature>